<proteinExistence type="predicted"/>
<feature type="region of interest" description="Disordered" evidence="1">
    <location>
        <begin position="410"/>
        <end position="460"/>
    </location>
</feature>
<name>A0ABU5UWX3_NODSP</name>
<gene>
    <name evidence="4" type="ORF">VB695_22580</name>
</gene>
<dbReference type="Gene3D" id="3.60.40.10">
    <property type="entry name" value="PPM-type phosphatase domain"/>
    <property type="match status" value="1"/>
</dbReference>
<dbReference type="Proteomes" id="UP001303285">
    <property type="component" value="Unassembled WGS sequence"/>
</dbReference>
<dbReference type="SUPFAM" id="SSF81606">
    <property type="entry name" value="PP2C-like"/>
    <property type="match status" value="1"/>
</dbReference>
<keyword evidence="4" id="KW-0378">Hydrolase</keyword>
<protein>
    <submittedName>
        <fullName evidence="4">PP2C family serine/threonine-protein phosphatase</fullName>
        <ecNumber evidence="4">3.1.3.16</ecNumber>
    </submittedName>
</protein>
<keyword evidence="2" id="KW-0472">Membrane</keyword>
<dbReference type="Pfam" id="PF13672">
    <property type="entry name" value="PP2C_2"/>
    <property type="match status" value="1"/>
</dbReference>
<dbReference type="RefSeq" id="WP_323243992.1">
    <property type="nucleotide sequence ID" value="NZ_JAYGHK010000150.1"/>
</dbReference>
<organism evidence="4 5">
    <name type="scientific">Nodularia spumigena UHCC 0060</name>
    <dbReference type="NCBI Taxonomy" id="3110300"/>
    <lineage>
        <taxon>Bacteria</taxon>
        <taxon>Bacillati</taxon>
        <taxon>Cyanobacteriota</taxon>
        <taxon>Cyanophyceae</taxon>
        <taxon>Nostocales</taxon>
        <taxon>Nodulariaceae</taxon>
        <taxon>Nodularia</taxon>
    </lineage>
</organism>
<feature type="domain" description="PPM-type phosphatase" evidence="3">
    <location>
        <begin position="11"/>
        <end position="212"/>
    </location>
</feature>
<keyword evidence="2" id="KW-1133">Transmembrane helix</keyword>
<evidence type="ECO:0000259" key="3">
    <source>
        <dbReference type="Pfam" id="PF13672"/>
    </source>
</evidence>
<feature type="transmembrane region" description="Helical" evidence="2">
    <location>
        <begin position="386"/>
        <end position="406"/>
    </location>
</feature>
<keyword evidence="2" id="KW-0812">Transmembrane</keyword>
<reference evidence="4 5" key="1">
    <citation type="submission" date="2023-12" db="EMBL/GenBank/DDBJ databases">
        <title>Baltic Sea Cyanobacteria.</title>
        <authorList>
            <person name="Delbaje E."/>
            <person name="Fewer D.P."/>
            <person name="Shishido T.K."/>
        </authorList>
    </citation>
    <scope>NUCLEOTIDE SEQUENCE [LARGE SCALE GENOMIC DNA]</scope>
    <source>
        <strain evidence="4 5">UHCC 0060</strain>
    </source>
</reference>
<dbReference type="InterPro" id="IPR036457">
    <property type="entry name" value="PPM-type-like_dom_sf"/>
</dbReference>
<evidence type="ECO:0000256" key="1">
    <source>
        <dbReference type="SAM" id="MobiDB-lite"/>
    </source>
</evidence>
<accession>A0ABU5UWX3</accession>
<dbReference type="EC" id="3.1.3.16" evidence="4"/>
<evidence type="ECO:0000313" key="5">
    <source>
        <dbReference type="Proteomes" id="UP001303285"/>
    </source>
</evidence>
<keyword evidence="5" id="KW-1185">Reference proteome</keyword>
<dbReference type="EMBL" id="JAYGHK010000150">
    <property type="protein sequence ID" value="MEA5610813.1"/>
    <property type="molecule type" value="Genomic_DNA"/>
</dbReference>
<evidence type="ECO:0000313" key="4">
    <source>
        <dbReference type="EMBL" id="MEA5610813.1"/>
    </source>
</evidence>
<dbReference type="InterPro" id="IPR001932">
    <property type="entry name" value="PPM-type_phosphatase-like_dom"/>
</dbReference>
<evidence type="ECO:0000256" key="2">
    <source>
        <dbReference type="SAM" id="Phobius"/>
    </source>
</evidence>
<feature type="compositionally biased region" description="Polar residues" evidence="1">
    <location>
        <begin position="448"/>
        <end position="460"/>
    </location>
</feature>
<sequence>MKWQAVAKSVIGTKHIKSETPCQDYSDYKIIDKESVIIGAVSDGMGSAKFSQIGSKLAVETTLNYLQNEANWRYKIDGNAWKEHFKKLLIEVRTKLDIYAKNHELNIHDLACTLIAFVATPKWLVAMQIGDGLIVVGANNEDYELLFQPDKGEFANETTPVTSSTAVREMLFCVKSKAYDFICAATDGIEHLALDKKTQKWTPYNKFFQGLEKSIFSPNTLQHKEKEVDDFLNDENLNKRTDDDKTLLLCAYSDFVEERKLYYGDKKPYSHPTPNHDDIKPYSHLNQPDEQLKQFIDSLKGEIATIPEAEDIPPSVNLRRSCLEVIFKSSEPIKHFKYLVKEIRAIIIAQKTITIKELKVYNKNPLDSSYYARVIIPIRRINLFRIAYIVTGIVMLSLFAGVIVSFTQSNSNTPKPPDVKTPLPKVTPFTSSPNNPGRPEDSPPVSPQDKNNSETPKPKS</sequence>
<dbReference type="GO" id="GO:0004722">
    <property type="term" value="F:protein serine/threonine phosphatase activity"/>
    <property type="evidence" value="ECO:0007669"/>
    <property type="project" value="UniProtKB-EC"/>
</dbReference>
<comment type="caution">
    <text evidence="4">The sequence shown here is derived from an EMBL/GenBank/DDBJ whole genome shotgun (WGS) entry which is preliminary data.</text>
</comment>